<evidence type="ECO:0000256" key="4">
    <source>
        <dbReference type="ARBA" id="ARBA00022679"/>
    </source>
</evidence>
<evidence type="ECO:0000256" key="2">
    <source>
        <dbReference type="ARBA" id="ARBA00006739"/>
    </source>
</evidence>
<dbReference type="Pfam" id="PF13641">
    <property type="entry name" value="Glyco_tranf_2_3"/>
    <property type="match status" value="1"/>
</dbReference>
<dbReference type="AlphaFoldDB" id="A0A8T6RAF7"/>
<proteinExistence type="inferred from homology"/>
<gene>
    <name evidence="5" type="ORF">EPD83_014035</name>
</gene>
<reference evidence="5" key="1">
    <citation type="submission" date="2020-03" db="EMBL/GenBank/DDBJ databases">
        <title>Phycicoccus flavus sp. nov., a novel endophytic actinobacterium isolated from branch of Kandelia candel.</title>
        <authorList>
            <person name="Tuo L."/>
        </authorList>
    </citation>
    <scope>NUCLEOTIDE SEQUENCE</scope>
    <source>
        <strain evidence="5">CMS6Z-2</strain>
    </source>
</reference>
<protein>
    <submittedName>
        <fullName evidence="5">Glycosyltransferase</fullName>
    </submittedName>
</protein>
<dbReference type="CDD" id="cd03794">
    <property type="entry name" value="GT4_WbuB-like"/>
    <property type="match status" value="1"/>
</dbReference>
<comment type="caution">
    <text evidence="5">The sequence shown here is derived from an EMBL/GenBank/DDBJ whole genome shotgun (WGS) entry which is preliminary data.</text>
</comment>
<dbReference type="Proteomes" id="UP000287866">
    <property type="component" value="Unassembled WGS sequence"/>
</dbReference>
<dbReference type="SUPFAM" id="SSF53756">
    <property type="entry name" value="UDP-Glycosyltransferase/glycogen phosphorylase"/>
    <property type="match status" value="1"/>
</dbReference>
<evidence type="ECO:0000313" key="5">
    <source>
        <dbReference type="EMBL" id="NHA69161.1"/>
    </source>
</evidence>
<dbReference type="InterPro" id="IPR029044">
    <property type="entry name" value="Nucleotide-diphossugar_trans"/>
</dbReference>
<dbReference type="Pfam" id="PF13692">
    <property type="entry name" value="Glyco_trans_1_4"/>
    <property type="match status" value="1"/>
</dbReference>
<dbReference type="PANTHER" id="PTHR43179:SF12">
    <property type="entry name" value="GALACTOFURANOSYLTRANSFERASE GLFT2"/>
    <property type="match status" value="1"/>
</dbReference>
<dbReference type="SUPFAM" id="SSF53448">
    <property type="entry name" value="Nucleotide-diphospho-sugar transferases"/>
    <property type="match status" value="1"/>
</dbReference>
<keyword evidence="6" id="KW-1185">Reference proteome</keyword>
<dbReference type="PANTHER" id="PTHR43179">
    <property type="entry name" value="RHAMNOSYLTRANSFERASE WBBL"/>
    <property type="match status" value="1"/>
</dbReference>
<organism evidence="5 6">
    <name type="scientific">Phycicoccus flavus</name>
    <dbReference type="NCBI Taxonomy" id="2502783"/>
    <lineage>
        <taxon>Bacteria</taxon>
        <taxon>Bacillati</taxon>
        <taxon>Actinomycetota</taxon>
        <taxon>Actinomycetes</taxon>
        <taxon>Micrococcales</taxon>
        <taxon>Intrasporangiaceae</taxon>
        <taxon>Phycicoccus</taxon>
    </lineage>
</organism>
<comment type="similarity">
    <text evidence="2">Belongs to the glycosyltransferase 2 family.</text>
</comment>
<dbReference type="EMBL" id="SAYU02000049">
    <property type="protein sequence ID" value="NHA69161.1"/>
    <property type="molecule type" value="Genomic_DNA"/>
</dbReference>
<evidence type="ECO:0000313" key="6">
    <source>
        <dbReference type="Proteomes" id="UP000287866"/>
    </source>
</evidence>
<dbReference type="GO" id="GO:0016757">
    <property type="term" value="F:glycosyltransferase activity"/>
    <property type="evidence" value="ECO:0007669"/>
    <property type="project" value="UniProtKB-KW"/>
</dbReference>
<keyword evidence="3" id="KW-0328">Glycosyltransferase</keyword>
<sequence length="710" mass="77353">MSVSVVVVGFGDEPVLRACLQSVVAQLGPDDEAVLVDHGVTTLPDVAGVRVVTPASNTGFGGGCAAGVEATSGDVLVFVNSDAELRPGALAALAAIVADPGVGLAGGLVLLPGDDDVVNSVGLPVHLTGLSWCDGYGERLADRHRSPRPLASVAGALFACRREVWDRLGGMDAGYFMYHEDTDLSLRCHLAGLDVVYCPDAVAVHAYEFSRNARKMFHLERNRFLTVLADYPPHLLARVLPVLAVLEPLYLVIAVRDGWWREKVRAWGWLLRHGGRVRARRRRVQAGVVDPHALDRLLSPAVTQTQLEQPGAIALLNVVLRLYWWLARPRPARGGRPDVVVLRTNPKDSSLPRLLTILTARHRTLALVWDRTADYRCPVASPRLRVDANRRRGEYYRLSTVITVASLQPWLLWRALRARPRVVHAMDLDTGVVGLLAARLLRVPFVYQCLDPYDAHLPAGWPPVVARLVHRVENAVVTAADLFVVTDLGRMPQHDGSQPRRVVELANVPMRPADPRPVGEDDGLVVGYVGSLVPHRALDVLVDVVGSLADDGVRLVLGGFGPLEAELRRQAACHSNVSFLGWVPDDEIMSVMAAFDVFAVVEDPDHLAYRWTSPNKVFESMALGRPVLVAEGTLGAERGVEAGHGVTVRYGDPADLRATLLDLRDDPARRAALGRAGHAAFTARWSPDRLTEQVLAAYPLPAPARAEMRR</sequence>
<keyword evidence="4" id="KW-0808">Transferase</keyword>
<evidence type="ECO:0000256" key="1">
    <source>
        <dbReference type="ARBA" id="ARBA00004776"/>
    </source>
</evidence>
<dbReference type="Gene3D" id="3.90.550.10">
    <property type="entry name" value="Spore Coat Polysaccharide Biosynthesis Protein SpsA, Chain A"/>
    <property type="match status" value="1"/>
</dbReference>
<comment type="pathway">
    <text evidence="1">Cell wall biogenesis; cell wall polysaccharide biosynthesis.</text>
</comment>
<dbReference type="Gene3D" id="3.40.50.2000">
    <property type="entry name" value="Glycogen Phosphorylase B"/>
    <property type="match status" value="2"/>
</dbReference>
<name>A0A8T6RAF7_9MICO</name>
<evidence type="ECO:0000256" key="3">
    <source>
        <dbReference type="ARBA" id="ARBA00022676"/>
    </source>
</evidence>
<dbReference type="RefSeq" id="WP_164896096.1">
    <property type="nucleotide sequence ID" value="NZ_SAYU02000049.1"/>
</dbReference>
<accession>A0A8T6RAF7</accession>